<keyword evidence="2" id="KW-1133">Transmembrane helix</keyword>
<organism evidence="3 4">
    <name type="scientific">Cystoisospora suis</name>
    <dbReference type="NCBI Taxonomy" id="483139"/>
    <lineage>
        <taxon>Eukaryota</taxon>
        <taxon>Sar</taxon>
        <taxon>Alveolata</taxon>
        <taxon>Apicomplexa</taxon>
        <taxon>Conoidasida</taxon>
        <taxon>Coccidia</taxon>
        <taxon>Eucoccidiorida</taxon>
        <taxon>Eimeriorina</taxon>
        <taxon>Sarcocystidae</taxon>
        <taxon>Cystoisospora</taxon>
    </lineage>
</organism>
<reference evidence="3 4" key="1">
    <citation type="journal article" date="2017" name="Int. J. Parasitol.">
        <title>The genome of the protozoan parasite Cystoisospora suis and a reverse vaccinology approach to identify vaccine candidates.</title>
        <authorList>
            <person name="Palmieri N."/>
            <person name="Shrestha A."/>
            <person name="Ruttkowski B."/>
            <person name="Beck T."/>
            <person name="Vogl C."/>
            <person name="Tomley F."/>
            <person name="Blake D.P."/>
            <person name="Joachim A."/>
        </authorList>
    </citation>
    <scope>NUCLEOTIDE SEQUENCE [LARGE SCALE GENOMIC DNA]</scope>
    <source>
        <strain evidence="3 4">Wien I</strain>
    </source>
</reference>
<feature type="transmembrane region" description="Helical" evidence="2">
    <location>
        <begin position="62"/>
        <end position="83"/>
    </location>
</feature>
<dbReference type="VEuPathDB" id="ToxoDB:CSUI_003338"/>
<keyword evidence="2" id="KW-0472">Membrane</keyword>
<evidence type="ECO:0000313" key="4">
    <source>
        <dbReference type="Proteomes" id="UP000221165"/>
    </source>
</evidence>
<evidence type="ECO:0000313" key="3">
    <source>
        <dbReference type="EMBL" id="PHJ22816.1"/>
    </source>
</evidence>
<dbReference type="OrthoDB" id="346295at2759"/>
<dbReference type="GeneID" id="94426747"/>
<dbReference type="RefSeq" id="XP_067924493.1">
    <property type="nucleotide sequence ID" value="XM_068063536.1"/>
</dbReference>
<evidence type="ECO:0000256" key="1">
    <source>
        <dbReference type="SAM" id="MobiDB-lite"/>
    </source>
</evidence>
<feature type="transmembrane region" description="Helical" evidence="2">
    <location>
        <begin position="95"/>
        <end position="116"/>
    </location>
</feature>
<comment type="caution">
    <text evidence="3">The sequence shown here is derived from an EMBL/GenBank/DDBJ whole genome shotgun (WGS) entry which is preliminary data.</text>
</comment>
<proteinExistence type="predicted"/>
<evidence type="ECO:0000256" key="2">
    <source>
        <dbReference type="SAM" id="Phobius"/>
    </source>
</evidence>
<feature type="region of interest" description="Disordered" evidence="1">
    <location>
        <begin position="185"/>
        <end position="206"/>
    </location>
</feature>
<sequence>MKGLLVAPKPSSQGRSPMCFSPARASHNNIKKNRRRQSFGLILHCGVFPATITARLDSSKFSWISCGTRVILSSSTCGVLTVCDKAIHTTRRMSRFSFLTAFLFFLLVHQLPALAVSTRITTSRVKHSPQHQTTFDVVASRGLSPTSRRPSLETPRYVDSQQDRNIELSGTSTVVPAMIQNVHEKEDGSRILRSDEELSKGASGREPNSRDVFAFVGLGGIIRTRKKKHRLSEMTEDELRYAPTTAEEFRAAWRREEQVSEVPFCKDLGFGGLHPEEGAENFCWSRCGRACEGWMFLSQDSKPSWTLVPDARRTKPCLTPANKSHRNILCKAIKKPTSADYVEAVRHEMDIVSADQIPPVSFEGGGFPAQPAMMPMMMGGGEGREMHILPYTGVGAGPYGVGGPYGAAGGLYGAPAIHLMAAVLTCWPVVFLNILM</sequence>
<dbReference type="Proteomes" id="UP000221165">
    <property type="component" value="Unassembled WGS sequence"/>
</dbReference>
<feature type="transmembrane region" description="Helical" evidence="2">
    <location>
        <begin position="39"/>
        <end position="56"/>
    </location>
</feature>
<dbReference type="AlphaFoldDB" id="A0A2C6L5Y9"/>
<feature type="compositionally biased region" description="Basic and acidic residues" evidence="1">
    <location>
        <begin position="185"/>
        <end position="199"/>
    </location>
</feature>
<protein>
    <submittedName>
        <fullName evidence="3">Transmembrane protein</fullName>
    </submittedName>
</protein>
<dbReference type="EMBL" id="MIGC01001461">
    <property type="protein sequence ID" value="PHJ22816.1"/>
    <property type="molecule type" value="Genomic_DNA"/>
</dbReference>
<feature type="transmembrane region" description="Helical" evidence="2">
    <location>
        <begin position="416"/>
        <end position="435"/>
    </location>
</feature>
<name>A0A2C6L5Y9_9APIC</name>
<accession>A0A2C6L5Y9</accession>
<keyword evidence="2 3" id="KW-0812">Transmembrane</keyword>
<keyword evidence="4" id="KW-1185">Reference proteome</keyword>
<gene>
    <name evidence="3" type="ORF">CSUI_003338</name>
</gene>